<reference evidence="1 2" key="1">
    <citation type="submission" date="2016-10" db="EMBL/GenBank/DDBJ databases">
        <authorList>
            <person name="de Groot N.N."/>
        </authorList>
    </citation>
    <scope>NUCLEOTIDE SEQUENCE [LARGE SCALE GENOMIC DNA]</scope>
    <source>
        <strain evidence="2">E92,LMG 26720,CCM 7988</strain>
    </source>
</reference>
<sequence length="277" mass="31162">MKNIIYRSAFITLFALLQFDSFSQIKFKLERLDLNSYRLSLVCQKSLSSSESITGTMQISMRARSSDGFIMDQPISVNPEVKWAIGTILKSPKENPDYDYFAVTLSTMAIKDFLYKEGVDIPLFTFKNIGSNPKASIHLIDNETDQLATDPGSSFNIRNHISIIGYGFKNSYVGNIESEAENALPLLRGIKLSPNPANTYTRVEWQNLIEHEKGVQVALSIVNVQNGVEIERKAVESEIGEFSQELDLSNYTIGNYLVYLLRNGVRTGNALKLQVFH</sequence>
<organism evidence="1 2">
    <name type="scientific">Pseudarcicella hirudinis</name>
    <dbReference type="NCBI Taxonomy" id="1079859"/>
    <lineage>
        <taxon>Bacteria</taxon>
        <taxon>Pseudomonadati</taxon>
        <taxon>Bacteroidota</taxon>
        <taxon>Cytophagia</taxon>
        <taxon>Cytophagales</taxon>
        <taxon>Flectobacillaceae</taxon>
        <taxon>Pseudarcicella</taxon>
    </lineage>
</organism>
<dbReference type="Proteomes" id="UP000199306">
    <property type="component" value="Unassembled WGS sequence"/>
</dbReference>
<evidence type="ECO:0000313" key="1">
    <source>
        <dbReference type="EMBL" id="SFP61585.1"/>
    </source>
</evidence>
<proteinExistence type="predicted"/>
<accession>A0A1I5RST4</accession>
<dbReference type="EMBL" id="FOXH01000004">
    <property type="protein sequence ID" value="SFP61585.1"/>
    <property type="molecule type" value="Genomic_DNA"/>
</dbReference>
<dbReference type="STRING" id="1079859.SAMN04515674_104228"/>
<dbReference type="AlphaFoldDB" id="A0A1I5RST4"/>
<protein>
    <submittedName>
        <fullName evidence="1">Uncharacterized protein</fullName>
    </submittedName>
</protein>
<keyword evidence="2" id="KW-1185">Reference proteome</keyword>
<evidence type="ECO:0000313" key="2">
    <source>
        <dbReference type="Proteomes" id="UP000199306"/>
    </source>
</evidence>
<gene>
    <name evidence="1" type="ORF">SAMN04515674_104228</name>
</gene>
<dbReference type="OrthoDB" id="946766at2"/>
<name>A0A1I5RST4_9BACT</name>
<dbReference type="RefSeq" id="WP_092015657.1">
    <property type="nucleotide sequence ID" value="NZ_FOXH01000004.1"/>
</dbReference>